<protein>
    <recommendedName>
        <fullName evidence="13">Protein krueppel</fullName>
    </recommendedName>
</protein>
<keyword evidence="4 7" id="KW-0863">Zinc-finger</keyword>
<feature type="binding site" evidence="8">
    <location>
        <position position="82"/>
    </location>
    <ligand>
        <name>Zn(2+)</name>
        <dbReference type="ChEBI" id="CHEBI:29105"/>
    </ligand>
</feature>
<feature type="domain" description="C2H2-type" evidence="9">
    <location>
        <begin position="295"/>
        <end position="323"/>
    </location>
</feature>
<dbReference type="InterPro" id="IPR013087">
    <property type="entry name" value="Znf_C2H2_type"/>
</dbReference>
<dbReference type="PANTHER" id="PTHR24379">
    <property type="entry name" value="KRAB AND ZINC FINGER DOMAIN-CONTAINING"/>
    <property type="match status" value="1"/>
</dbReference>
<dbReference type="SUPFAM" id="SSF57667">
    <property type="entry name" value="beta-beta-alpha zinc fingers"/>
    <property type="match status" value="3"/>
</dbReference>
<feature type="domain" description="C2H2-type" evidence="9">
    <location>
        <begin position="178"/>
        <end position="206"/>
    </location>
</feature>
<dbReference type="SMART" id="SM00868">
    <property type="entry name" value="zf-AD"/>
    <property type="match status" value="1"/>
</dbReference>
<organism evidence="11 12">
    <name type="scientific">Leptidea sinapis</name>
    <dbReference type="NCBI Taxonomy" id="189913"/>
    <lineage>
        <taxon>Eukaryota</taxon>
        <taxon>Metazoa</taxon>
        <taxon>Ecdysozoa</taxon>
        <taxon>Arthropoda</taxon>
        <taxon>Hexapoda</taxon>
        <taxon>Insecta</taxon>
        <taxon>Pterygota</taxon>
        <taxon>Neoptera</taxon>
        <taxon>Endopterygota</taxon>
        <taxon>Lepidoptera</taxon>
        <taxon>Glossata</taxon>
        <taxon>Ditrysia</taxon>
        <taxon>Papilionoidea</taxon>
        <taxon>Pieridae</taxon>
        <taxon>Dismorphiinae</taxon>
        <taxon>Leptidea</taxon>
    </lineage>
</organism>
<dbReference type="PANTHER" id="PTHR24379:SF121">
    <property type="entry name" value="C2H2-TYPE DOMAIN-CONTAINING PROTEIN"/>
    <property type="match status" value="1"/>
</dbReference>
<evidence type="ECO:0000256" key="3">
    <source>
        <dbReference type="ARBA" id="ARBA00022737"/>
    </source>
</evidence>
<dbReference type="FunFam" id="3.30.160.60:FF:000870">
    <property type="entry name" value="zinc finger protein 197 isoform X1"/>
    <property type="match status" value="1"/>
</dbReference>
<dbReference type="GO" id="GO:0005634">
    <property type="term" value="C:nucleus"/>
    <property type="evidence" value="ECO:0007669"/>
    <property type="project" value="UniProtKB-SubCell"/>
</dbReference>
<evidence type="ECO:0008006" key="13">
    <source>
        <dbReference type="Google" id="ProtNLM"/>
    </source>
</evidence>
<keyword evidence="5 8" id="KW-0862">Zinc</keyword>
<dbReference type="Pfam" id="PF13894">
    <property type="entry name" value="zf-C2H2_4"/>
    <property type="match status" value="1"/>
</dbReference>
<dbReference type="PROSITE" id="PS50157">
    <property type="entry name" value="ZINC_FINGER_C2H2_2"/>
    <property type="match status" value="6"/>
</dbReference>
<accession>A0A5E4QT07</accession>
<feature type="binding site" evidence="8">
    <location>
        <position position="79"/>
    </location>
    <ligand>
        <name>Zn(2+)</name>
        <dbReference type="ChEBI" id="CHEBI:29105"/>
    </ligand>
</feature>
<evidence type="ECO:0000256" key="4">
    <source>
        <dbReference type="ARBA" id="ARBA00022771"/>
    </source>
</evidence>
<dbReference type="Proteomes" id="UP000324832">
    <property type="component" value="Unassembled WGS sequence"/>
</dbReference>
<feature type="domain" description="C2H2-type" evidence="9">
    <location>
        <begin position="380"/>
        <end position="408"/>
    </location>
</feature>
<reference evidence="11 12" key="1">
    <citation type="submission" date="2017-07" db="EMBL/GenBank/DDBJ databases">
        <authorList>
            <person name="Talla V."/>
            <person name="Backstrom N."/>
        </authorList>
    </citation>
    <scope>NUCLEOTIDE SEQUENCE [LARGE SCALE GENOMIC DNA]</scope>
</reference>
<evidence type="ECO:0000313" key="12">
    <source>
        <dbReference type="Proteomes" id="UP000324832"/>
    </source>
</evidence>
<dbReference type="Pfam" id="PF00096">
    <property type="entry name" value="zf-C2H2"/>
    <property type="match status" value="5"/>
</dbReference>
<gene>
    <name evidence="11" type="ORF">LSINAPIS_LOCUS11911</name>
</gene>
<dbReference type="InterPro" id="IPR036236">
    <property type="entry name" value="Znf_C2H2_sf"/>
</dbReference>
<name>A0A5E4QT07_9NEOP</name>
<dbReference type="PROSITE" id="PS00028">
    <property type="entry name" value="ZINC_FINGER_C2H2_1"/>
    <property type="match status" value="7"/>
</dbReference>
<keyword evidence="3" id="KW-0677">Repeat</keyword>
<dbReference type="InterPro" id="IPR012934">
    <property type="entry name" value="Znf_AD"/>
</dbReference>
<dbReference type="PROSITE" id="PS51915">
    <property type="entry name" value="ZAD"/>
    <property type="match status" value="1"/>
</dbReference>
<evidence type="ECO:0000259" key="9">
    <source>
        <dbReference type="PROSITE" id="PS50157"/>
    </source>
</evidence>
<feature type="domain" description="ZAD" evidence="10">
    <location>
        <begin position="24"/>
        <end position="106"/>
    </location>
</feature>
<feature type="binding site" evidence="8">
    <location>
        <position position="26"/>
    </location>
    <ligand>
        <name>Zn(2+)</name>
        <dbReference type="ChEBI" id="CHEBI:29105"/>
    </ligand>
</feature>
<dbReference type="GO" id="GO:0008270">
    <property type="term" value="F:zinc ion binding"/>
    <property type="evidence" value="ECO:0007669"/>
    <property type="project" value="UniProtKB-UniRule"/>
</dbReference>
<evidence type="ECO:0000313" key="11">
    <source>
        <dbReference type="EMBL" id="VVD01506.1"/>
    </source>
</evidence>
<keyword evidence="12" id="KW-1185">Reference proteome</keyword>
<evidence type="ECO:0000256" key="6">
    <source>
        <dbReference type="ARBA" id="ARBA00023242"/>
    </source>
</evidence>
<evidence type="ECO:0000259" key="10">
    <source>
        <dbReference type="PROSITE" id="PS51915"/>
    </source>
</evidence>
<dbReference type="SMART" id="SM00355">
    <property type="entry name" value="ZnF_C2H2"/>
    <property type="match status" value="10"/>
</dbReference>
<evidence type="ECO:0000256" key="1">
    <source>
        <dbReference type="ARBA" id="ARBA00004123"/>
    </source>
</evidence>
<dbReference type="Gene3D" id="3.30.160.60">
    <property type="entry name" value="Classic Zinc Finger"/>
    <property type="match status" value="6"/>
</dbReference>
<proteinExistence type="predicted"/>
<feature type="domain" description="C2H2-type" evidence="9">
    <location>
        <begin position="408"/>
        <end position="435"/>
    </location>
</feature>
<keyword evidence="6" id="KW-0539">Nucleus</keyword>
<keyword evidence="2 8" id="KW-0479">Metal-binding</keyword>
<evidence type="ECO:0000256" key="5">
    <source>
        <dbReference type="ARBA" id="ARBA00022833"/>
    </source>
</evidence>
<dbReference type="Gene3D" id="3.40.1800.20">
    <property type="match status" value="1"/>
</dbReference>
<evidence type="ECO:0000256" key="7">
    <source>
        <dbReference type="PROSITE-ProRule" id="PRU00042"/>
    </source>
</evidence>
<feature type="domain" description="C2H2-type" evidence="9">
    <location>
        <begin position="352"/>
        <end position="379"/>
    </location>
</feature>
<dbReference type="AlphaFoldDB" id="A0A5E4QT07"/>
<dbReference type="EMBL" id="FZQP02005410">
    <property type="protein sequence ID" value="VVD01506.1"/>
    <property type="molecule type" value="Genomic_DNA"/>
</dbReference>
<feature type="binding site" evidence="8">
    <location>
        <position position="29"/>
    </location>
    <ligand>
        <name>Zn(2+)</name>
        <dbReference type="ChEBI" id="CHEBI:29105"/>
    </ligand>
</feature>
<dbReference type="SUPFAM" id="SSF57716">
    <property type="entry name" value="Glucocorticoid receptor-like (DNA-binding domain)"/>
    <property type="match status" value="1"/>
</dbReference>
<comment type="subcellular location">
    <subcellularLocation>
        <location evidence="1">Nucleus</location>
    </subcellularLocation>
</comment>
<dbReference type="FunFam" id="3.30.160.60:FF:000100">
    <property type="entry name" value="Zinc finger 45-like"/>
    <property type="match status" value="1"/>
</dbReference>
<feature type="domain" description="C2H2-type" evidence="9">
    <location>
        <begin position="324"/>
        <end position="351"/>
    </location>
</feature>
<sequence>MSLKLNNVNINLVVSSILNKERYSYCRLCLQKIEKQYVRFNDTVCLDSSSGLLQPLKNVVNKLLGEEISDEIAGVDAVCVNCVNDVLSSLRFIEHCKKSSQALNVVINNLTNNLTTQTKLDKNSKLFIKIDKSRTEVLVVKHLKQRPSINKYQCFMCQVYFQQFEHYKDHNFICHGIFSCNNCGKTFTDAILLDRHTNENHNFKCPHCSHIGNTIDSLNEHIEQFHSSEICKECGKVYRGLIKLHAHEEKHLKQNICPKCGKEYSTRDFYERHVKLCVNNLLDPHPSRNSMEKTFSCEKCEKAYSTKGGLRVHNRFVHENAKSHICQECGKMFTAPSYLKIHMVKHTRERNFKCNMCSKSFVSKEALLYHIRRHTGEKPYSCKLCTETFVNASARAEHMKFKHIGPTLMCDICSRKFVTSSFLKQHMSRHHDPRSKLYRASPTVAANKTLHQNMKNNNY</sequence>
<evidence type="ECO:0000256" key="8">
    <source>
        <dbReference type="PROSITE-ProRule" id="PRU01263"/>
    </source>
</evidence>
<evidence type="ECO:0000256" key="2">
    <source>
        <dbReference type="ARBA" id="ARBA00022723"/>
    </source>
</evidence>